<dbReference type="PANTHER" id="PTHR33499:SF11">
    <property type="entry name" value="NO APICAL MERISTEM-ASSOCIATED C-TERMINAL DOMAIN-CONTAINING PROTEIN"/>
    <property type="match status" value="1"/>
</dbReference>
<dbReference type="OrthoDB" id="1292058at2759"/>
<gene>
    <name evidence="2" type="ORF">Cgig2_017485</name>
</gene>
<protein>
    <recommendedName>
        <fullName evidence="4">Transposase, Ptta/En/Spm, plant</fullName>
    </recommendedName>
</protein>
<proteinExistence type="predicted"/>
<evidence type="ECO:0000313" key="2">
    <source>
        <dbReference type="EMBL" id="KAJ8421587.1"/>
    </source>
</evidence>
<reference evidence="2" key="1">
    <citation type="submission" date="2022-04" db="EMBL/GenBank/DDBJ databases">
        <title>Carnegiea gigantea Genome sequencing and assembly v2.</title>
        <authorList>
            <person name="Copetti D."/>
            <person name="Sanderson M.J."/>
            <person name="Burquez A."/>
            <person name="Wojciechowski M.F."/>
        </authorList>
    </citation>
    <scope>NUCLEOTIDE SEQUENCE</scope>
    <source>
        <strain evidence="2">SGP5-SGP5p</strain>
        <tissue evidence="2">Aerial part</tissue>
    </source>
</reference>
<evidence type="ECO:0008006" key="4">
    <source>
        <dbReference type="Google" id="ProtNLM"/>
    </source>
</evidence>
<evidence type="ECO:0000313" key="3">
    <source>
        <dbReference type="Proteomes" id="UP001153076"/>
    </source>
</evidence>
<dbReference type="PANTHER" id="PTHR33499">
    <property type="entry name" value="OS12G0282400 PROTEIN-RELATED"/>
    <property type="match status" value="1"/>
</dbReference>
<name>A0A9Q1GLR6_9CARY</name>
<dbReference type="EMBL" id="JAKOGI010002650">
    <property type="protein sequence ID" value="KAJ8421587.1"/>
    <property type="molecule type" value="Genomic_DNA"/>
</dbReference>
<comment type="caution">
    <text evidence="2">The sequence shown here is derived from an EMBL/GenBank/DDBJ whole genome shotgun (WGS) entry which is preliminary data.</text>
</comment>
<dbReference type="Proteomes" id="UP001153076">
    <property type="component" value="Unassembled WGS sequence"/>
</dbReference>
<feature type="region of interest" description="Disordered" evidence="1">
    <location>
        <begin position="50"/>
        <end position="78"/>
    </location>
</feature>
<feature type="compositionally biased region" description="Polar residues" evidence="1">
    <location>
        <begin position="56"/>
        <end position="71"/>
    </location>
</feature>
<organism evidence="2 3">
    <name type="scientific">Carnegiea gigantea</name>
    <dbReference type="NCBI Taxonomy" id="171969"/>
    <lineage>
        <taxon>Eukaryota</taxon>
        <taxon>Viridiplantae</taxon>
        <taxon>Streptophyta</taxon>
        <taxon>Embryophyta</taxon>
        <taxon>Tracheophyta</taxon>
        <taxon>Spermatophyta</taxon>
        <taxon>Magnoliopsida</taxon>
        <taxon>eudicotyledons</taxon>
        <taxon>Gunneridae</taxon>
        <taxon>Pentapetalae</taxon>
        <taxon>Caryophyllales</taxon>
        <taxon>Cactineae</taxon>
        <taxon>Cactaceae</taxon>
        <taxon>Cactoideae</taxon>
        <taxon>Echinocereeae</taxon>
        <taxon>Carnegiea</taxon>
    </lineage>
</organism>
<evidence type="ECO:0000256" key="1">
    <source>
        <dbReference type="SAM" id="MobiDB-lite"/>
    </source>
</evidence>
<keyword evidence="3" id="KW-1185">Reference proteome</keyword>
<sequence length="309" mass="35458">MTNQTGKKKRMNNFTGRLSTTLEAQEAANPCDVKVDPINVNFEHVRSPRRGGIHGSANSAIGQNVGNNEATSKIKKKRERGKYKSCVVDMKIKGKQSKLSISIPDEIDRAISDNARHLVNECGRVVRTRAPLDVKNWQEAFARAGDGVWKEIQRLYRIWKTRLHYYYKSPKCGKIDEGRMRNPPADLPQDQWEYYVKRFSSAEFKTKENNNVKPTADVIWLAEDTRKSDEGVLQWADQNRSKEIYDKLKNAVANAGESKTQEEILLEVLPHRSGYFRGKGTAIRPYTKGRQQLLQQKIVEKPQEKIQEQ</sequence>
<dbReference type="AlphaFoldDB" id="A0A9Q1GLR6"/>
<accession>A0A9Q1GLR6</accession>